<comment type="subcellular location">
    <subcellularLocation>
        <location evidence="2">Mitochondrion inner membrane</location>
        <topology evidence="2">Peripheral membrane protein</topology>
    </subcellularLocation>
</comment>
<evidence type="ECO:0000256" key="22">
    <source>
        <dbReference type="ARBA" id="ARBA00032666"/>
    </source>
</evidence>
<dbReference type="PANTHER" id="PTHR24279">
    <property type="entry name" value="CYTOCHROME P450"/>
    <property type="match status" value="1"/>
</dbReference>
<evidence type="ECO:0000256" key="6">
    <source>
        <dbReference type="ARBA" id="ARBA00019844"/>
    </source>
</evidence>
<reference evidence="25" key="1">
    <citation type="submission" date="2022-03" db="EMBL/GenBank/DDBJ databases">
        <authorList>
            <person name="Lindestad O."/>
        </authorList>
    </citation>
    <scope>NUCLEOTIDE SEQUENCE</scope>
</reference>
<proteinExistence type="inferred from homology"/>
<keyword evidence="18" id="KW-1207">Sterol metabolism</keyword>
<dbReference type="GO" id="GO:0008386">
    <property type="term" value="F:cholesterol monooxygenase (side-chain-cleaving) activity"/>
    <property type="evidence" value="ECO:0007669"/>
    <property type="project" value="UniProtKB-EC"/>
</dbReference>
<keyword evidence="9" id="KW-0479">Metal-binding</keyword>
<evidence type="ECO:0000256" key="16">
    <source>
        <dbReference type="ARBA" id="ARBA00023128"/>
    </source>
</evidence>
<keyword evidence="13" id="KW-0408">Iron</keyword>
<evidence type="ECO:0000256" key="1">
    <source>
        <dbReference type="ARBA" id="ARBA00001971"/>
    </source>
</evidence>
<dbReference type="Pfam" id="PF00067">
    <property type="entry name" value="p450"/>
    <property type="match status" value="1"/>
</dbReference>
<name>A0A8S4SAL5_9NEOP</name>
<keyword evidence="7" id="KW-0153">Cholesterol metabolism</keyword>
<comment type="caution">
    <text evidence="25">The sequence shown here is derived from an EMBL/GenBank/DDBJ whole genome shotgun (WGS) entry which is preliminary data.</text>
</comment>
<keyword evidence="15" id="KW-0443">Lipid metabolism</keyword>
<evidence type="ECO:0000256" key="11">
    <source>
        <dbReference type="ARBA" id="ARBA00022946"/>
    </source>
</evidence>
<keyword evidence="12" id="KW-0560">Oxidoreductase</keyword>
<evidence type="ECO:0000256" key="9">
    <source>
        <dbReference type="ARBA" id="ARBA00022723"/>
    </source>
</evidence>
<dbReference type="GO" id="GO:0005506">
    <property type="term" value="F:iron ion binding"/>
    <property type="evidence" value="ECO:0007669"/>
    <property type="project" value="InterPro"/>
</dbReference>
<evidence type="ECO:0000256" key="12">
    <source>
        <dbReference type="ARBA" id="ARBA00023002"/>
    </source>
</evidence>
<dbReference type="EMBL" id="CAKXAJ010026219">
    <property type="protein sequence ID" value="CAH2262844.1"/>
    <property type="molecule type" value="Genomic_DNA"/>
</dbReference>
<keyword evidence="20" id="KW-0755">Steroidogenesis</keyword>
<accession>A0A8S4SAL5</accession>
<evidence type="ECO:0000256" key="5">
    <source>
        <dbReference type="ARBA" id="ARBA00012764"/>
    </source>
</evidence>
<dbReference type="EC" id="1.14.15.6" evidence="5"/>
<dbReference type="GO" id="GO:0034650">
    <property type="term" value="P:cortisol metabolic process"/>
    <property type="evidence" value="ECO:0007669"/>
    <property type="project" value="TreeGrafter"/>
</dbReference>
<dbReference type="OrthoDB" id="3945418at2759"/>
<protein>
    <recommendedName>
        <fullName evidence="6">Cholesterol side-chain cleavage enzyme, mitochondrial</fullName>
        <ecNumber evidence="5">1.14.15.6</ecNumber>
    </recommendedName>
    <alternativeName>
        <fullName evidence="21">CYPXIA1</fullName>
    </alternativeName>
    <alternativeName>
        <fullName evidence="23">Cholesterol desmolase</fullName>
    </alternativeName>
    <alternativeName>
        <fullName evidence="22">Cytochrome P450 11A1</fullName>
    </alternativeName>
    <alternativeName>
        <fullName evidence="24">Cytochrome P450(scc)</fullName>
    </alternativeName>
</protein>
<evidence type="ECO:0000256" key="18">
    <source>
        <dbReference type="ARBA" id="ARBA00023166"/>
    </source>
</evidence>
<evidence type="ECO:0000256" key="17">
    <source>
        <dbReference type="ARBA" id="ARBA00023136"/>
    </source>
</evidence>
<evidence type="ECO:0000256" key="20">
    <source>
        <dbReference type="ARBA" id="ARBA00023250"/>
    </source>
</evidence>
<evidence type="ECO:0000256" key="23">
    <source>
        <dbReference type="ARBA" id="ARBA00033274"/>
    </source>
</evidence>
<comment type="similarity">
    <text evidence="4">Belongs to the cytochrome P450 family.</text>
</comment>
<keyword evidence="19" id="KW-0753">Steroid metabolism</keyword>
<evidence type="ECO:0000313" key="25">
    <source>
        <dbReference type="EMBL" id="CAH2262844.1"/>
    </source>
</evidence>
<keyword evidence="8" id="KW-0349">Heme</keyword>
<dbReference type="Proteomes" id="UP000838756">
    <property type="component" value="Unassembled WGS sequence"/>
</dbReference>
<keyword evidence="10" id="KW-0999">Mitochondrion inner membrane</keyword>
<dbReference type="PANTHER" id="PTHR24279:SF3">
    <property type="entry name" value="CHOLESTEROL SIDE-CHAIN CLEAVAGE ENZYME, MITOCHONDRIAL"/>
    <property type="match status" value="1"/>
</dbReference>
<evidence type="ECO:0000256" key="7">
    <source>
        <dbReference type="ARBA" id="ARBA00022548"/>
    </source>
</evidence>
<sequence length="100" mass="11542">MFLPYRWDRNDQRRESIVNHIPSASLPFAMGTRSCIGKKIALVQLTEVVSQVIKNFDINCKNCKDVKPMTSQVLVPDRQLEFVITTRDKNMFLKKGITDL</sequence>
<dbReference type="GO" id="GO:0071375">
    <property type="term" value="P:cellular response to peptide hormone stimulus"/>
    <property type="evidence" value="ECO:0007669"/>
    <property type="project" value="TreeGrafter"/>
</dbReference>
<gene>
    <name evidence="25" type="primary">jg9218</name>
    <name evidence="25" type="ORF">PAEG_LOCUS24254</name>
</gene>
<dbReference type="GO" id="GO:0006704">
    <property type="term" value="P:glucocorticoid biosynthetic process"/>
    <property type="evidence" value="ECO:0007669"/>
    <property type="project" value="TreeGrafter"/>
</dbReference>
<evidence type="ECO:0000256" key="19">
    <source>
        <dbReference type="ARBA" id="ARBA00023221"/>
    </source>
</evidence>
<dbReference type="InterPro" id="IPR001128">
    <property type="entry name" value="Cyt_P450"/>
</dbReference>
<dbReference type="SUPFAM" id="SSF48264">
    <property type="entry name" value="Cytochrome P450"/>
    <property type="match status" value="1"/>
</dbReference>
<evidence type="ECO:0000256" key="24">
    <source>
        <dbReference type="ARBA" id="ARBA00033394"/>
    </source>
</evidence>
<evidence type="ECO:0000256" key="15">
    <source>
        <dbReference type="ARBA" id="ARBA00023098"/>
    </source>
</evidence>
<evidence type="ECO:0000256" key="3">
    <source>
        <dbReference type="ARBA" id="ARBA00005108"/>
    </source>
</evidence>
<keyword evidence="11" id="KW-0809">Transit peptide</keyword>
<evidence type="ECO:0000256" key="2">
    <source>
        <dbReference type="ARBA" id="ARBA00004637"/>
    </source>
</evidence>
<evidence type="ECO:0000256" key="10">
    <source>
        <dbReference type="ARBA" id="ARBA00022792"/>
    </source>
</evidence>
<dbReference type="GO" id="GO:0005743">
    <property type="term" value="C:mitochondrial inner membrane"/>
    <property type="evidence" value="ECO:0007669"/>
    <property type="project" value="UniProtKB-SubCell"/>
</dbReference>
<keyword evidence="17" id="KW-0472">Membrane</keyword>
<dbReference type="AlphaFoldDB" id="A0A8S4SAL5"/>
<evidence type="ECO:0000256" key="14">
    <source>
        <dbReference type="ARBA" id="ARBA00023033"/>
    </source>
</evidence>
<keyword evidence="16" id="KW-0496">Mitochondrion</keyword>
<evidence type="ECO:0000313" key="26">
    <source>
        <dbReference type="Proteomes" id="UP000838756"/>
    </source>
</evidence>
<keyword evidence="14" id="KW-0503">Monooxygenase</keyword>
<evidence type="ECO:0000256" key="4">
    <source>
        <dbReference type="ARBA" id="ARBA00010617"/>
    </source>
</evidence>
<comment type="cofactor">
    <cofactor evidence="1">
        <name>heme</name>
        <dbReference type="ChEBI" id="CHEBI:30413"/>
    </cofactor>
</comment>
<evidence type="ECO:0000256" key="8">
    <source>
        <dbReference type="ARBA" id="ARBA00022617"/>
    </source>
</evidence>
<dbReference type="GO" id="GO:0008203">
    <property type="term" value="P:cholesterol metabolic process"/>
    <property type="evidence" value="ECO:0007669"/>
    <property type="project" value="UniProtKB-KW"/>
</dbReference>
<keyword evidence="26" id="KW-1185">Reference proteome</keyword>
<dbReference type="InterPro" id="IPR036396">
    <property type="entry name" value="Cyt_P450_sf"/>
</dbReference>
<dbReference type="InterPro" id="IPR050479">
    <property type="entry name" value="CYP11_CYP27_families"/>
</dbReference>
<organism evidence="25 26">
    <name type="scientific">Pararge aegeria aegeria</name>
    <dbReference type="NCBI Taxonomy" id="348720"/>
    <lineage>
        <taxon>Eukaryota</taxon>
        <taxon>Metazoa</taxon>
        <taxon>Ecdysozoa</taxon>
        <taxon>Arthropoda</taxon>
        <taxon>Hexapoda</taxon>
        <taxon>Insecta</taxon>
        <taxon>Pterygota</taxon>
        <taxon>Neoptera</taxon>
        <taxon>Endopterygota</taxon>
        <taxon>Lepidoptera</taxon>
        <taxon>Glossata</taxon>
        <taxon>Ditrysia</taxon>
        <taxon>Papilionoidea</taxon>
        <taxon>Nymphalidae</taxon>
        <taxon>Satyrinae</taxon>
        <taxon>Satyrini</taxon>
        <taxon>Parargina</taxon>
        <taxon>Pararge</taxon>
    </lineage>
</organism>
<dbReference type="GO" id="GO:0020037">
    <property type="term" value="F:heme binding"/>
    <property type="evidence" value="ECO:0007669"/>
    <property type="project" value="InterPro"/>
</dbReference>
<comment type="pathway">
    <text evidence="3">Lipid metabolism; C21-steroid hormone metabolism.</text>
</comment>
<dbReference type="GO" id="GO:0006700">
    <property type="term" value="P:C21-steroid hormone biosynthetic process"/>
    <property type="evidence" value="ECO:0007669"/>
    <property type="project" value="TreeGrafter"/>
</dbReference>
<evidence type="ECO:0000256" key="21">
    <source>
        <dbReference type="ARBA" id="ARBA00030343"/>
    </source>
</evidence>
<evidence type="ECO:0000256" key="13">
    <source>
        <dbReference type="ARBA" id="ARBA00023004"/>
    </source>
</evidence>
<dbReference type="Gene3D" id="1.10.630.10">
    <property type="entry name" value="Cytochrome P450"/>
    <property type="match status" value="1"/>
</dbReference>